<accession>A0A4Y8RYV7</accession>
<evidence type="ECO:0000313" key="3">
    <source>
        <dbReference type="EMBL" id="TFF29713.1"/>
    </source>
</evidence>
<reference evidence="3 4" key="1">
    <citation type="journal article" date="2017" name="Int. J. Syst. Evol. Microbiol.">
        <title>Mucilaginibacterpsychrotolerans sp. nov., isolated from peatlands.</title>
        <authorList>
            <person name="Deng Y."/>
            <person name="Shen L."/>
            <person name="Xu B."/>
            <person name="Liu Y."/>
            <person name="Gu Z."/>
            <person name="Liu H."/>
            <person name="Zhou Y."/>
        </authorList>
    </citation>
    <scope>NUCLEOTIDE SEQUENCE [LARGE SCALE GENOMIC DNA]</scope>
    <source>
        <strain evidence="3 4">NH7-4</strain>
    </source>
</reference>
<protein>
    <submittedName>
        <fullName evidence="3">Helix-turn-helix domain-containing protein</fullName>
    </submittedName>
</protein>
<feature type="coiled-coil region" evidence="1">
    <location>
        <begin position="57"/>
        <end position="91"/>
    </location>
</feature>
<proteinExistence type="predicted"/>
<dbReference type="Proteomes" id="UP000297540">
    <property type="component" value="Unassembled WGS sequence"/>
</dbReference>
<dbReference type="AlphaFoldDB" id="A0A4Y8RYV7"/>
<sequence length="104" mass="12299">MVRKEKVHKKHEIISEYLTGTETFVALSSKYGVNARTIQTWVRKFREQEPTVDNLSVEERETDIRVLQKQLEEAKLKSELLEEMLRLSEEHTGINLRKKFGLKQ</sequence>
<dbReference type="Pfam" id="PF13518">
    <property type="entry name" value="HTH_28"/>
    <property type="match status" value="1"/>
</dbReference>
<gene>
    <name evidence="3" type="ORF">E2R66_28090</name>
</gene>
<dbReference type="InterPro" id="IPR055247">
    <property type="entry name" value="InsJ-like_HTH"/>
</dbReference>
<evidence type="ECO:0000256" key="1">
    <source>
        <dbReference type="SAM" id="Coils"/>
    </source>
</evidence>
<dbReference type="InterPro" id="IPR009057">
    <property type="entry name" value="Homeodomain-like_sf"/>
</dbReference>
<dbReference type="RefSeq" id="WP_134738014.1">
    <property type="nucleotide sequence ID" value="NZ_SOZE01000076.1"/>
</dbReference>
<evidence type="ECO:0000313" key="4">
    <source>
        <dbReference type="Proteomes" id="UP000297540"/>
    </source>
</evidence>
<organism evidence="3 4">
    <name type="scientific">Mucilaginibacter psychrotolerans</name>
    <dbReference type="NCBI Taxonomy" id="1524096"/>
    <lineage>
        <taxon>Bacteria</taxon>
        <taxon>Pseudomonadati</taxon>
        <taxon>Bacteroidota</taxon>
        <taxon>Sphingobacteriia</taxon>
        <taxon>Sphingobacteriales</taxon>
        <taxon>Sphingobacteriaceae</taxon>
        <taxon>Mucilaginibacter</taxon>
    </lineage>
</organism>
<keyword evidence="4" id="KW-1185">Reference proteome</keyword>
<evidence type="ECO:0000259" key="2">
    <source>
        <dbReference type="Pfam" id="PF13518"/>
    </source>
</evidence>
<keyword evidence="1" id="KW-0175">Coiled coil</keyword>
<dbReference type="OrthoDB" id="1015223at2"/>
<dbReference type="EMBL" id="SOZE01000076">
    <property type="protein sequence ID" value="TFF29713.1"/>
    <property type="molecule type" value="Genomic_DNA"/>
</dbReference>
<name>A0A4Y8RYV7_9SPHI</name>
<feature type="domain" description="Insertion element IS150 protein InsJ-like helix-turn-helix" evidence="2">
    <location>
        <begin position="12"/>
        <end position="48"/>
    </location>
</feature>
<dbReference type="SUPFAM" id="SSF46689">
    <property type="entry name" value="Homeodomain-like"/>
    <property type="match status" value="1"/>
</dbReference>
<comment type="caution">
    <text evidence="3">The sequence shown here is derived from an EMBL/GenBank/DDBJ whole genome shotgun (WGS) entry which is preliminary data.</text>
</comment>